<keyword evidence="7" id="KW-0812">Transmembrane</keyword>
<keyword evidence="2" id="KW-1003">Cell membrane</keyword>
<dbReference type="PANTHER" id="PTHR30606:SF10">
    <property type="entry name" value="PHOSPHATIDYLINOSITOL MANNOSIDE ACYLTRANSFERASE"/>
    <property type="match status" value="1"/>
</dbReference>
<gene>
    <name evidence="8" type="ORF">C7T94_13545</name>
</gene>
<protein>
    <submittedName>
        <fullName evidence="8">Lipid A biosynthesis acyltransferase</fullName>
    </submittedName>
</protein>
<keyword evidence="7" id="KW-1133">Transmembrane helix</keyword>
<dbReference type="GO" id="GO:0016746">
    <property type="term" value="F:acyltransferase activity"/>
    <property type="evidence" value="ECO:0007669"/>
    <property type="project" value="UniProtKB-KW"/>
</dbReference>
<evidence type="ECO:0000256" key="7">
    <source>
        <dbReference type="SAM" id="Phobius"/>
    </source>
</evidence>
<dbReference type="CDD" id="cd07984">
    <property type="entry name" value="LPLAT_LABLAT-like"/>
    <property type="match status" value="1"/>
</dbReference>
<evidence type="ECO:0000313" key="9">
    <source>
        <dbReference type="Proteomes" id="UP000240912"/>
    </source>
</evidence>
<evidence type="ECO:0000256" key="5">
    <source>
        <dbReference type="ARBA" id="ARBA00023136"/>
    </source>
</evidence>
<keyword evidence="3" id="KW-0997">Cell inner membrane</keyword>
<keyword evidence="6 8" id="KW-0012">Acyltransferase</keyword>
<dbReference type="InterPro" id="IPR004960">
    <property type="entry name" value="LipA_acyltrans"/>
</dbReference>
<dbReference type="Proteomes" id="UP000240912">
    <property type="component" value="Unassembled WGS sequence"/>
</dbReference>
<name>A0A2T3HM80_9SPHI</name>
<evidence type="ECO:0000256" key="3">
    <source>
        <dbReference type="ARBA" id="ARBA00022519"/>
    </source>
</evidence>
<dbReference type="AlphaFoldDB" id="A0A2T3HM80"/>
<evidence type="ECO:0000256" key="1">
    <source>
        <dbReference type="ARBA" id="ARBA00004533"/>
    </source>
</evidence>
<sequence>MNRFLEATVFRLVYLSLYVCSLVPPVLLRRLSDILFVLLHSLLRYRSKVTLQNLARAFPDKTYADIASTAGLFYQHLARLLTDVLRLFSISEPAIRRMVRLRNPGLLQACHASKRDVIAVTGHYGNWEYLNILPRLTDYEVFAVYKPLKSKLAGRIVARIRSRFGMQLIPAGQAARQLMRSSPHPRLSVLIADQYPGPSSPADFCFLNQSTAAFTGAEKLARATGAMVLYLEMEPTAAGGWEVGFSLITDTPQTCSEGEITAKFLDKLQGTISKRPELWLWSHRRWKTGNCLPGHLQANAPAGH</sequence>
<proteinExistence type="predicted"/>
<dbReference type="Pfam" id="PF03279">
    <property type="entry name" value="Lip_A_acyltrans"/>
    <property type="match status" value="1"/>
</dbReference>
<evidence type="ECO:0000256" key="2">
    <source>
        <dbReference type="ARBA" id="ARBA00022475"/>
    </source>
</evidence>
<organism evidence="8 9">
    <name type="scientific">Pedobacter yulinensis</name>
    <dbReference type="NCBI Taxonomy" id="2126353"/>
    <lineage>
        <taxon>Bacteria</taxon>
        <taxon>Pseudomonadati</taxon>
        <taxon>Bacteroidota</taxon>
        <taxon>Sphingobacteriia</taxon>
        <taxon>Sphingobacteriales</taxon>
        <taxon>Sphingobacteriaceae</taxon>
        <taxon>Pedobacter</taxon>
    </lineage>
</organism>
<keyword evidence="5 7" id="KW-0472">Membrane</keyword>
<keyword evidence="9" id="KW-1185">Reference proteome</keyword>
<comment type="subcellular location">
    <subcellularLocation>
        <location evidence="1">Cell inner membrane</location>
    </subcellularLocation>
</comment>
<dbReference type="PANTHER" id="PTHR30606">
    <property type="entry name" value="LIPID A BIOSYNTHESIS LAUROYL ACYLTRANSFERASE"/>
    <property type="match status" value="1"/>
</dbReference>
<dbReference type="GO" id="GO:0005886">
    <property type="term" value="C:plasma membrane"/>
    <property type="evidence" value="ECO:0007669"/>
    <property type="project" value="UniProtKB-SubCell"/>
</dbReference>
<feature type="transmembrane region" description="Helical" evidence="7">
    <location>
        <begin position="12"/>
        <end position="39"/>
    </location>
</feature>
<keyword evidence="4 8" id="KW-0808">Transferase</keyword>
<evidence type="ECO:0000256" key="4">
    <source>
        <dbReference type="ARBA" id="ARBA00022679"/>
    </source>
</evidence>
<dbReference type="RefSeq" id="WP_107215824.1">
    <property type="nucleotide sequence ID" value="NZ_KZ686269.1"/>
</dbReference>
<evidence type="ECO:0000256" key="6">
    <source>
        <dbReference type="ARBA" id="ARBA00023315"/>
    </source>
</evidence>
<comment type="caution">
    <text evidence="8">The sequence shown here is derived from an EMBL/GenBank/DDBJ whole genome shotgun (WGS) entry which is preliminary data.</text>
</comment>
<evidence type="ECO:0000313" key="8">
    <source>
        <dbReference type="EMBL" id="PST83562.1"/>
    </source>
</evidence>
<accession>A0A2T3HM80</accession>
<dbReference type="GO" id="GO:0009247">
    <property type="term" value="P:glycolipid biosynthetic process"/>
    <property type="evidence" value="ECO:0007669"/>
    <property type="project" value="UniProtKB-ARBA"/>
</dbReference>
<dbReference type="EMBL" id="PYLS01000005">
    <property type="protein sequence ID" value="PST83562.1"/>
    <property type="molecule type" value="Genomic_DNA"/>
</dbReference>
<dbReference type="OrthoDB" id="9801955at2"/>
<reference evidence="8 9" key="1">
    <citation type="submission" date="2018-03" db="EMBL/GenBank/DDBJ databases">
        <authorList>
            <person name="Keele B.F."/>
        </authorList>
    </citation>
    <scope>NUCLEOTIDE SEQUENCE [LARGE SCALE GENOMIC DNA]</scope>
    <source>
        <strain evidence="8 9">YL28-9</strain>
    </source>
</reference>